<accession>A0A5N5SNW5</accession>
<comment type="caution">
    <text evidence="2">The sequence shown here is derived from an EMBL/GenBank/DDBJ whole genome shotgun (WGS) entry which is preliminary data.</text>
</comment>
<proteinExistence type="predicted"/>
<reference evidence="2 3" key="1">
    <citation type="journal article" date="2019" name="PLoS Biol.">
        <title>Sex chromosomes control vertical transmission of feminizing Wolbachia symbionts in an isopod.</title>
        <authorList>
            <person name="Becking T."/>
            <person name="Chebbi M.A."/>
            <person name="Giraud I."/>
            <person name="Moumen B."/>
            <person name="Laverre T."/>
            <person name="Caubet Y."/>
            <person name="Peccoud J."/>
            <person name="Gilbert C."/>
            <person name="Cordaux R."/>
        </authorList>
    </citation>
    <scope>NUCLEOTIDE SEQUENCE [LARGE SCALE GENOMIC DNA]</scope>
    <source>
        <strain evidence="2">ANa2</strain>
        <tissue evidence="2">Whole body excluding digestive tract and cuticle</tissue>
    </source>
</reference>
<feature type="chain" id="PRO_5024333261" evidence="1">
    <location>
        <begin position="22"/>
        <end position="173"/>
    </location>
</feature>
<keyword evidence="3" id="KW-1185">Reference proteome</keyword>
<evidence type="ECO:0000313" key="2">
    <source>
        <dbReference type="EMBL" id="KAB7495733.1"/>
    </source>
</evidence>
<keyword evidence="1" id="KW-0732">Signal</keyword>
<evidence type="ECO:0000256" key="1">
    <source>
        <dbReference type="SAM" id="SignalP"/>
    </source>
</evidence>
<dbReference type="OrthoDB" id="6344666at2759"/>
<organism evidence="2 3">
    <name type="scientific">Armadillidium nasatum</name>
    <dbReference type="NCBI Taxonomy" id="96803"/>
    <lineage>
        <taxon>Eukaryota</taxon>
        <taxon>Metazoa</taxon>
        <taxon>Ecdysozoa</taxon>
        <taxon>Arthropoda</taxon>
        <taxon>Crustacea</taxon>
        <taxon>Multicrustacea</taxon>
        <taxon>Malacostraca</taxon>
        <taxon>Eumalacostraca</taxon>
        <taxon>Peracarida</taxon>
        <taxon>Isopoda</taxon>
        <taxon>Oniscidea</taxon>
        <taxon>Crinocheta</taxon>
        <taxon>Armadillidiidae</taxon>
        <taxon>Armadillidium</taxon>
    </lineage>
</organism>
<name>A0A5N5SNW5_9CRUS</name>
<gene>
    <name evidence="2" type="ORF">Anas_07783</name>
</gene>
<dbReference type="EMBL" id="SEYY01022175">
    <property type="protein sequence ID" value="KAB7495733.1"/>
    <property type="molecule type" value="Genomic_DNA"/>
</dbReference>
<dbReference type="AlphaFoldDB" id="A0A5N5SNW5"/>
<dbReference type="Proteomes" id="UP000326759">
    <property type="component" value="Unassembled WGS sequence"/>
</dbReference>
<feature type="signal peptide" evidence="1">
    <location>
        <begin position="1"/>
        <end position="21"/>
    </location>
</feature>
<sequence>MQGLSFWGITFSIINIFRCFAEIGIGTQDAPEALQNILDKIRDPQQQPAEITLEEIKDVFQSPNKDDEFNLNISTIIRNSFPSQIKKNYNKYLPVLFGGGPSEDDDGRSLKVYDVNVTEARARRLKRQSPDEKDDICERDEILHVDGECYHILSQGPCEDTELVLMDPETRKI</sequence>
<protein>
    <submittedName>
        <fullName evidence="2">Uncharacterized protein</fullName>
    </submittedName>
</protein>
<evidence type="ECO:0000313" key="3">
    <source>
        <dbReference type="Proteomes" id="UP000326759"/>
    </source>
</evidence>